<dbReference type="Proteomes" id="UP001162090">
    <property type="component" value="Chromosome 16"/>
</dbReference>
<dbReference type="SUPFAM" id="SSF57716">
    <property type="entry name" value="Glucocorticoid receptor-like (DNA-binding domain)"/>
    <property type="match status" value="1"/>
</dbReference>
<reference evidence="7" key="1">
    <citation type="submission" date="2022-10" db="EMBL/GenBank/DDBJ databases">
        <authorList>
            <person name="Byrne P K."/>
        </authorList>
    </citation>
    <scope>NUCLEOTIDE SEQUENCE</scope>
    <source>
        <strain evidence="7">CBS7001</strain>
    </source>
</reference>
<dbReference type="CDD" id="cd00202">
    <property type="entry name" value="ZnF_GATA"/>
    <property type="match status" value="1"/>
</dbReference>
<dbReference type="Gene3D" id="3.30.50.10">
    <property type="entry name" value="Erythroid Transcription Factor GATA-1, subunit A"/>
    <property type="match status" value="1"/>
</dbReference>
<dbReference type="PANTHER" id="PTHR47172">
    <property type="entry name" value="OS01G0976800 PROTEIN"/>
    <property type="match status" value="1"/>
</dbReference>
<keyword evidence="3" id="KW-0862">Zinc</keyword>
<sequence>MYDNTTVKSLNCEEFRRISIQSLLNREEPISTLVITPKKAIGHSSLAGKNTRPILPVIGLFGRREKASITKTCDQCKETKSSSQWREGPTGGSCLCNACGLFYRKLFLAFGKQSAKRYLEEIKTTGARRRIPRILYGMQRSS</sequence>
<dbReference type="GO" id="GO:0006355">
    <property type="term" value="P:regulation of DNA-templated transcription"/>
    <property type="evidence" value="ECO:0007669"/>
    <property type="project" value="InterPro"/>
</dbReference>
<evidence type="ECO:0000256" key="1">
    <source>
        <dbReference type="ARBA" id="ARBA00022723"/>
    </source>
</evidence>
<name>A0AA35JA50_SACUV</name>
<evidence type="ECO:0000256" key="2">
    <source>
        <dbReference type="ARBA" id="ARBA00022771"/>
    </source>
</evidence>
<dbReference type="InterPro" id="IPR013088">
    <property type="entry name" value="Znf_NHR/GATA"/>
</dbReference>
<evidence type="ECO:0000259" key="6">
    <source>
        <dbReference type="PROSITE" id="PS00344"/>
    </source>
</evidence>
<dbReference type="EMBL" id="OX365927">
    <property type="protein sequence ID" value="CAI4053459.1"/>
    <property type="molecule type" value="Genomic_DNA"/>
</dbReference>
<evidence type="ECO:0000256" key="4">
    <source>
        <dbReference type="ARBA" id="ARBA00023015"/>
    </source>
</evidence>
<keyword evidence="1" id="KW-0479">Metal-binding</keyword>
<evidence type="ECO:0000313" key="8">
    <source>
        <dbReference type="Proteomes" id="UP001162090"/>
    </source>
</evidence>
<keyword evidence="4" id="KW-0805">Transcription regulation</keyword>
<organism evidence="7 8">
    <name type="scientific">Saccharomyces uvarum</name>
    <name type="common">Yeast</name>
    <name type="synonym">Saccharomyces bayanus var. uvarum</name>
    <dbReference type="NCBI Taxonomy" id="230603"/>
    <lineage>
        <taxon>Eukaryota</taxon>
        <taxon>Fungi</taxon>
        <taxon>Dikarya</taxon>
        <taxon>Ascomycota</taxon>
        <taxon>Saccharomycotina</taxon>
        <taxon>Saccharomycetes</taxon>
        <taxon>Saccharomycetales</taxon>
        <taxon>Saccharomycetaceae</taxon>
        <taxon>Saccharomyces</taxon>
    </lineage>
</organism>
<evidence type="ECO:0000313" key="7">
    <source>
        <dbReference type="EMBL" id="CAI4053459.1"/>
    </source>
</evidence>
<evidence type="ECO:0000256" key="3">
    <source>
        <dbReference type="ARBA" id="ARBA00022833"/>
    </source>
</evidence>
<keyword evidence="5" id="KW-0804">Transcription</keyword>
<dbReference type="SMART" id="SM00401">
    <property type="entry name" value="ZnF_GATA"/>
    <property type="match status" value="1"/>
</dbReference>
<evidence type="ECO:0000256" key="5">
    <source>
        <dbReference type="ARBA" id="ARBA00023163"/>
    </source>
</evidence>
<dbReference type="PROSITE" id="PS00344">
    <property type="entry name" value="GATA_ZN_FINGER_1"/>
    <property type="match status" value="1"/>
</dbReference>
<accession>A0AA35JA50</accession>
<dbReference type="AlphaFoldDB" id="A0AA35JA50"/>
<dbReference type="InterPro" id="IPR000679">
    <property type="entry name" value="Znf_GATA"/>
</dbReference>
<dbReference type="PANTHER" id="PTHR47172:SF24">
    <property type="entry name" value="GATA ZINC FINGER DOMAIN-CONTAINING PROTEIN 14-RELATED"/>
    <property type="match status" value="1"/>
</dbReference>
<feature type="domain" description="GATA-type" evidence="6">
    <location>
        <begin position="73"/>
        <end position="99"/>
    </location>
</feature>
<dbReference type="GO" id="GO:0043565">
    <property type="term" value="F:sequence-specific DNA binding"/>
    <property type="evidence" value="ECO:0007669"/>
    <property type="project" value="InterPro"/>
</dbReference>
<protein>
    <recommendedName>
        <fullName evidence="6">GATA-type domain-containing protein</fullName>
    </recommendedName>
</protein>
<keyword evidence="2" id="KW-0863">Zinc-finger</keyword>
<dbReference type="Pfam" id="PF00320">
    <property type="entry name" value="GATA"/>
    <property type="match status" value="1"/>
</dbReference>
<gene>
    <name evidence="7" type="primary">SUVC16G2980</name>
    <name evidence="7" type="ORF">SUVC_16G2980</name>
</gene>
<dbReference type="GO" id="GO:0008270">
    <property type="term" value="F:zinc ion binding"/>
    <property type="evidence" value="ECO:0007669"/>
    <property type="project" value="UniProtKB-KW"/>
</dbReference>
<proteinExistence type="predicted"/>